<dbReference type="EMBL" id="MDYP01000016">
    <property type="protein sequence ID" value="OQE06848.1"/>
    <property type="molecule type" value="Genomic_DNA"/>
</dbReference>
<dbReference type="InterPro" id="IPR051540">
    <property type="entry name" value="S-2-haloacid_dehalogenase"/>
</dbReference>
<comment type="caution">
    <text evidence="3">The sequence shown here is derived from an EMBL/GenBank/DDBJ whole genome shotgun (WGS) entry which is preliminary data.</text>
</comment>
<keyword evidence="2" id="KW-0378">Hydrolase</keyword>
<dbReference type="PANTHER" id="PTHR43316:SF3">
    <property type="entry name" value="HALOACID DEHALOGENASE, TYPE II (AFU_ORTHOLOGUE AFUA_2G07750)-RELATED"/>
    <property type="match status" value="1"/>
</dbReference>
<dbReference type="NCBIfam" id="TIGR01428">
    <property type="entry name" value="HAD_type_II"/>
    <property type="match status" value="1"/>
</dbReference>
<dbReference type="InterPro" id="IPR036412">
    <property type="entry name" value="HAD-like_sf"/>
</dbReference>
<reference evidence="4" key="1">
    <citation type="journal article" date="2017" name="Nat. Microbiol.">
        <title>Global analysis of biosynthetic gene clusters reveals vast potential of secondary metabolite production in Penicillium species.</title>
        <authorList>
            <person name="Nielsen J.C."/>
            <person name="Grijseels S."/>
            <person name="Prigent S."/>
            <person name="Ji B."/>
            <person name="Dainat J."/>
            <person name="Nielsen K.F."/>
            <person name="Frisvad J.C."/>
            <person name="Workman M."/>
            <person name="Nielsen J."/>
        </authorList>
    </citation>
    <scope>NUCLEOTIDE SEQUENCE [LARGE SCALE GENOMIC DNA]</scope>
    <source>
        <strain evidence="4">IBT 29486</strain>
    </source>
</reference>
<dbReference type="GO" id="GO:0019120">
    <property type="term" value="F:hydrolase activity, acting on acid halide bonds, in C-halide compounds"/>
    <property type="evidence" value="ECO:0007669"/>
    <property type="project" value="InterPro"/>
</dbReference>
<dbReference type="InterPro" id="IPR006328">
    <property type="entry name" value="2-HAD"/>
</dbReference>
<dbReference type="SFLD" id="SFLDG01129">
    <property type="entry name" value="C1.5:_HAD__Beta-PGM__Phosphata"/>
    <property type="match status" value="1"/>
</dbReference>
<sequence>MSTRTVFRTRIDDVPIADGPSGPNVIWATVYFDPDEARLDDLELIRLMMFRVVNRQVTINELPMHHRYSHCLSIRVGGELPDSDAIYEVAEAMLDYFYGRVKSGEYFAIFDSTLDQEPTTSMSQPRIKAVFFDFMGTCLDWHSSVVQSLPEAITKDEASQFALEWRRQYFLETSRRVGKNLHPEDIDITLARTLETLLHQSPDHKQLFDVETKNTIIEAWHSQKAWPEVSDAIKSLRQDLALEVFVHANGTTRLQLDLARSSGLEFNMLFSSQLLGAYKPRPEAYEKGLELVKLRPEEVVLVAAHAYDLRGAQKCGLRTVYVHRWTDDIDEDMEVVKTEFDAFLENMEDLPGVIEGL</sequence>
<dbReference type="Gene3D" id="1.10.150.240">
    <property type="entry name" value="Putative phosphatase, domain 2"/>
    <property type="match status" value="1"/>
</dbReference>
<keyword evidence="4" id="KW-1185">Reference proteome</keyword>
<dbReference type="InterPro" id="IPR023198">
    <property type="entry name" value="PGP-like_dom2"/>
</dbReference>
<dbReference type="Gene3D" id="3.40.50.1000">
    <property type="entry name" value="HAD superfamily/HAD-like"/>
    <property type="match status" value="1"/>
</dbReference>
<dbReference type="SUPFAM" id="SSF56784">
    <property type="entry name" value="HAD-like"/>
    <property type="match status" value="1"/>
</dbReference>
<dbReference type="InterPro" id="IPR023214">
    <property type="entry name" value="HAD_sf"/>
</dbReference>
<dbReference type="PANTHER" id="PTHR43316">
    <property type="entry name" value="HYDROLASE, HALOACID DELAHOGENASE-RELATED"/>
    <property type="match status" value="1"/>
</dbReference>
<dbReference type="STRING" id="29845.A0A1V6RZ09"/>
<dbReference type="NCBIfam" id="TIGR01493">
    <property type="entry name" value="HAD-SF-IA-v2"/>
    <property type="match status" value="1"/>
</dbReference>
<gene>
    <name evidence="3" type="ORF">PENVUL_c016G04458</name>
</gene>
<dbReference type="Proteomes" id="UP000191518">
    <property type="component" value="Unassembled WGS sequence"/>
</dbReference>
<comment type="similarity">
    <text evidence="1">Belongs to the HAD-like hydrolase superfamily. S-2-haloalkanoic acid dehalogenase family.</text>
</comment>
<dbReference type="AlphaFoldDB" id="A0A1V6RZ09"/>
<organism evidence="3 4">
    <name type="scientific">Penicillium vulpinum</name>
    <dbReference type="NCBI Taxonomy" id="29845"/>
    <lineage>
        <taxon>Eukaryota</taxon>
        <taxon>Fungi</taxon>
        <taxon>Dikarya</taxon>
        <taxon>Ascomycota</taxon>
        <taxon>Pezizomycotina</taxon>
        <taxon>Eurotiomycetes</taxon>
        <taxon>Eurotiomycetidae</taxon>
        <taxon>Eurotiales</taxon>
        <taxon>Aspergillaceae</taxon>
        <taxon>Penicillium</taxon>
    </lineage>
</organism>
<evidence type="ECO:0008006" key="5">
    <source>
        <dbReference type="Google" id="ProtNLM"/>
    </source>
</evidence>
<evidence type="ECO:0000256" key="1">
    <source>
        <dbReference type="ARBA" id="ARBA00008106"/>
    </source>
</evidence>
<proteinExistence type="inferred from homology"/>
<protein>
    <recommendedName>
        <fullName evidence="5">Haloacid dehalogenase, type II</fullName>
    </recommendedName>
</protein>
<evidence type="ECO:0000256" key="2">
    <source>
        <dbReference type="ARBA" id="ARBA00022801"/>
    </source>
</evidence>
<dbReference type="Pfam" id="PF00702">
    <property type="entry name" value="Hydrolase"/>
    <property type="match status" value="1"/>
</dbReference>
<dbReference type="SFLD" id="SFLDS00003">
    <property type="entry name" value="Haloacid_Dehalogenase"/>
    <property type="match status" value="1"/>
</dbReference>
<evidence type="ECO:0000313" key="4">
    <source>
        <dbReference type="Proteomes" id="UP000191518"/>
    </source>
</evidence>
<dbReference type="InterPro" id="IPR006439">
    <property type="entry name" value="HAD-SF_hydro_IA"/>
</dbReference>
<dbReference type="GO" id="GO:0016791">
    <property type="term" value="F:phosphatase activity"/>
    <property type="evidence" value="ECO:0007669"/>
    <property type="project" value="UniProtKB-ARBA"/>
</dbReference>
<name>A0A1V6RZ09_9EURO</name>
<accession>A0A1V6RZ09</accession>
<evidence type="ECO:0000313" key="3">
    <source>
        <dbReference type="EMBL" id="OQE06848.1"/>
    </source>
</evidence>
<dbReference type="PRINTS" id="PR00413">
    <property type="entry name" value="HADHALOGNASE"/>
</dbReference>